<dbReference type="PROSITE" id="PS50922">
    <property type="entry name" value="TLC"/>
    <property type="match status" value="1"/>
</dbReference>
<dbReference type="Pfam" id="PF03798">
    <property type="entry name" value="TRAM_LAG1_CLN8"/>
    <property type="match status" value="1"/>
</dbReference>
<dbReference type="SMART" id="SM00724">
    <property type="entry name" value="TLC"/>
    <property type="match status" value="1"/>
</dbReference>
<protein>
    <submittedName>
        <fullName evidence="8">TLC domain containing 1</fullName>
    </submittedName>
</protein>
<dbReference type="GeneTree" id="ENSGT01010000222313"/>
<feature type="transmembrane region" description="Helical" evidence="6">
    <location>
        <begin position="171"/>
        <end position="189"/>
    </location>
</feature>
<dbReference type="STRING" id="80966.ENSAPOP00000022132"/>
<name>A0A3Q1G2T9_9TELE</name>
<dbReference type="GO" id="GO:0071709">
    <property type="term" value="P:membrane assembly"/>
    <property type="evidence" value="ECO:0007669"/>
    <property type="project" value="TreeGrafter"/>
</dbReference>
<dbReference type="Proteomes" id="UP000257200">
    <property type="component" value="Unplaced"/>
</dbReference>
<feature type="transmembrane region" description="Helical" evidence="6">
    <location>
        <begin position="124"/>
        <end position="150"/>
    </location>
</feature>
<reference evidence="8" key="1">
    <citation type="submission" date="2025-08" db="UniProtKB">
        <authorList>
            <consortium name="Ensembl"/>
        </authorList>
    </citation>
    <scope>IDENTIFICATION</scope>
</reference>
<dbReference type="CTD" id="116238"/>
<dbReference type="GO" id="GO:0005886">
    <property type="term" value="C:plasma membrane"/>
    <property type="evidence" value="ECO:0007669"/>
    <property type="project" value="TreeGrafter"/>
</dbReference>
<keyword evidence="2 5" id="KW-0812">Transmembrane</keyword>
<evidence type="ECO:0000313" key="8">
    <source>
        <dbReference type="Ensembl" id="ENSAPOP00000022132.1"/>
    </source>
</evidence>
<keyword evidence="3 6" id="KW-1133">Transmembrane helix</keyword>
<dbReference type="AlphaFoldDB" id="A0A3Q1G2T9"/>
<dbReference type="PANTHER" id="PTHR13439">
    <property type="entry name" value="CT120 PROTEIN"/>
    <property type="match status" value="1"/>
</dbReference>
<dbReference type="GO" id="GO:0007009">
    <property type="term" value="P:plasma membrane organization"/>
    <property type="evidence" value="ECO:0007669"/>
    <property type="project" value="TreeGrafter"/>
</dbReference>
<evidence type="ECO:0000256" key="2">
    <source>
        <dbReference type="ARBA" id="ARBA00022692"/>
    </source>
</evidence>
<comment type="subcellular location">
    <subcellularLocation>
        <location evidence="1">Membrane</location>
        <topology evidence="1">Multi-pass membrane protein</topology>
    </subcellularLocation>
</comment>
<evidence type="ECO:0000256" key="1">
    <source>
        <dbReference type="ARBA" id="ARBA00004141"/>
    </source>
</evidence>
<dbReference type="PANTHER" id="PTHR13439:SF5">
    <property type="entry name" value="TLC DOMAIN-CONTAINING PROTEIN 1"/>
    <property type="match status" value="1"/>
</dbReference>
<dbReference type="InterPro" id="IPR006634">
    <property type="entry name" value="TLC-dom"/>
</dbReference>
<feature type="transmembrane region" description="Helical" evidence="6">
    <location>
        <begin position="209"/>
        <end position="230"/>
    </location>
</feature>
<evidence type="ECO:0000313" key="9">
    <source>
        <dbReference type="Proteomes" id="UP000257200"/>
    </source>
</evidence>
<feature type="domain" description="TLC" evidence="7">
    <location>
        <begin position="44"/>
        <end position="238"/>
    </location>
</feature>
<evidence type="ECO:0000256" key="4">
    <source>
        <dbReference type="ARBA" id="ARBA00023136"/>
    </source>
</evidence>
<dbReference type="OrthoDB" id="10266980at2759"/>
<accession>A0A3Q1G2T9</accession>
<evidence type="ECO:0000256" key="6">
    <source>
        <dbReference type="SAM" id="Phobius"/>
    </source>
</evidence>
<evidence type="ECO:0000256" key="5">
    <source>
        <dbReference type="PROSITE-ProRule" id="PRU00205"/>
    </source>
</evidence>
<dbReference type="GO" id="GO:0097035">
    <property type="term" value="P:regulation of membrane lipid distribution"/>
    <property type="evidence" value="ECO:0007669"/>
    <property type="project" value="TreeGrafter"/>
</dbReference>
<evidence type="ECO:0000259" key="7">
    <source>
        <dbReference type="PROSITE" id="PS50922"/>
    </source>
</evidence>
<keyword evidence="4 5" id="KW-0472">Membrane</keyword>
<dbReference type="Ensembl" id="ENSAPOT00000014546.1">
    <property type="protein sequence ID" value="ENSAPOP00000022132.1"/>
    <property type="gene ID" value="ENSAPOG00000003122.1"/>
</dbReference>
<dbReference type="GO" id="GO:0055091">
    <property type="term" value="P:phospholipid homeostasis"/>
    <property type="evidence" value="ECO:0007669"/>
    <property type="project" value="TreeGrafter"/>
</dbReference>
<evidence type="ECO:0000256" key="3">
    <source>
        <dbReference type="ARBA" id="ARBA00022989"/>
    </source>
</evidence>
<dbReference type="InParanoid" id="A0A3Q1G2T9"/>
<dbReference type="RefSeq" id="XP_022052469.1">
    <property type="nucleotide sequence ID" value="XM_022196777.2"/>
</dbReference>
<dbReference type="InterPro" id="IPR050846">
    <property type="entry name" value="TLCD"/>
</dbReference>
<organism evidence="8 9">
    <name type="scientific">Acanthochromis polyacanthus</name>
    <name type="common">spiny chromis</name>
    <dbReference type="NCBI Taxonomy" id="80966"/>
    <lineage>
        <taxon>Eukaryota</taxon>
        <taxon>Metazoa</taxon>
        <taxon>Chordata</taxon>
        <taxon>Craniata</taxon>
        <taxon>Vertebrata</taxon>
        <taxon>Euteleostomi</taxon>
        <taxon>Actinopterygii</taxon>
        <taxon>Neopterygii</taxon>
        <taxon>Teleostei</taxon>
        <taxon>Neoteleostei</taxon>
        <taxon>Acanthomorphata</taxon>
        <taxon>Ovalentaria</taxon>
        <taxon>Pomacentridae</taxon>
        <taxon>Acanthochromis</taxon>
    </lineage>
</organism>
<proteinExistence type="predicted"/>
<reference evidence="8" key="2">
    <citation type="submission" date="2025-09" db="UniProtKB">
        <authorList>
            <consortium name="Ensembl"/>
        </authorList>
    </citation>
    <scope>IDENTIFICATION</scope>
</reference>
<sequence>MEALLPVLKSHPGPTVLVFSLLFRGVHRLLQRLPVPKMVRQDEFRTYRWNNLSVSMVHSLLTGTWALTCAVVCPEMLSNLHSHHTPLAYLLVCVSTGYFVQDAGDIILTGHARGSWEFLLHHAMVIPCFLYTLYTQLYVAGAIVALFVEVNSITLHMRLMLKLAGAQASSIYYINKFVNLFTFIIFRLSPQFYLTWYIIHNYSWLDHGGFLLTCMMVMNVMILIYFYRLLRTDFFSQRKSYVGQNGTHNNSKKFLTD</sequence>
<keyword evidence="9" id="KW-1185">Reference proteome</keyword>
<dbReference type="GeneID" id="110952992"/>